<evidence type="ECO:0000313" key="3">
    <source>
        <dbReference type="Proteomes" id="UP000297295"/>
    </source>
</evidence>
<sequence length="221" mass="25009">MSDDARNGPAVDITTYGKQELLEKVIGKHKRLLDEYASELAEIEIKVNSLNSAISSSKQRKEEMNSKIDILTEKRQLFYHQAEKQLDDLKALSENDPAFLRGLNEISERISKAKTSLPPEEEKKLVDSILEGLSSLAADGSGRDTLDSIKARVNDAVASRMELSSIKNSDEDFDKEKIDSENALNELNPRHKWLENRTSSHKEALMYWTKVSSEQEDEVRS</sequence>
<keyword evidence="3" id="KW-1185">Reference proteome</keyword>
<keyword evidence="1" id="KW-0175">Coiled coil</keyword>
<organism evidence="2 3">
    <name type="scientific">Methanolobus halotolerans</name>
    <dbReference type="NCBI Taxonomy" id="2052935"/>
    <lineage>
        <taxon>Archaea</taxon>
        <taxon>Methanobacteriati</taxon>
        <taxon>Methanobacteriota</taxon>
        <taxon>Stenosarchaea group</taxon>
        <taxon>Methanomicrobia</taxon>
        <taxon>Methanosarcinales</taxon>
        <taxon>Methanosarcinaceae</taxon>
        <taxon>Methanolobus</taxon>
    </lineage>
</organism>
<dbReference type="RefSeq" id="WP_135387925.1">
    <property type="nucleotide sequence ID" value="NZ_PGGK01000001.1"/>
</dbReference>
<protein>
    <submittedName>
        <fullName evidence="2">Uncharacterized protein</fullName>
    </submittedName>
</protein>
<reference evidence="2 3" key="1">
    <citation type="submission" date="2017-11" db="EMBL/GenBank/DDBJ databases">
        <title>Isolation and Characterization of Methanogenic Archaea from Saline Meromictic Lake at Siberia.</title>
        <authorList>
            <person name="Shen Y."/>
            <person name="Huang H.-H."/>
            <person name="Lai M.-C."/>
            <person name="Chen S.-C."/>
        </authorList>
    </citation>
    <scope>NUCLEOTIDE SEQUENCE [LARGE SCALE GENOMIC DNA]</scope>
    <source>
        <strain evidence="2 3">SY-01</strain>
    </source>
</reference>
<feature type="coiled-coil region" evidence="1">
    <location>
        <begin position="26"/>
        <end position="74"/>
    </location>
</feature>
<dbReference type="AlphaFoldDB" id="A0A4E0Q2H3"/>
<evidence type="ECO:0000313" key="2">
    <source>
        <dbReference type="EMBL" id="TGC11409.1"/>
    </source>
</evidence>
<accession>A0A4E0Q2H3</accession>
<dbReference type="EMBL" id="PGGK01000001">
    <property type="protein sequence ID" value="TGC11409.1"/>
    <property type="molecule type" value="Genomic_DNA"/>
</dbReference>
<dbReference type="OrthoDB" id="147486at2157"/>
<proteinExistence type="predicted"/>
<evidence type="ECO:0000256" key="1">
    <source>
        <dbReference type="SAM" id="Coils"/>
    </source>
</evidence>
<name>A0A4E0Q2H3_9EURY</name>
<dbReference type="Proteomes" id="UP000297295">
    <property type="component" value="Unassembled WGS sequence"/>
</dbReference>
<comment type="caution">
    <text evidence="2">The sequence shown here is derived from an EMBL/GenBank/DDBJ whole genome shotgun (WGS) entry which is preliminary data.</text>
</comment>
<gene>
    <name evidence="2" type="ORF">CUN85_00570</name>
</gene>